<name>A0A0D7A278_9AGAR</name>
<protein>
    <recommendedName>
        <fullName evidence="4">EKC/KEOPS complex subunit CGI121</fullName>
    </recommendedName>
    <alternativeName>
        <fullName evidence="3">EKC/KEOPS complex subunit cgi121</fullName>
    </alternativeName>
</protein>
<evidence type="ECO:0000256" key="7">
    <source>
        <dbReference type="ARBA" id="ARBA00025043"/>
    </source>
</evidence>
<keyword evidence="10" id="KW-1185">Reference proteome</keyword>
<dbReference type="OrthoDB" id="329139at2759"/>
<dbReference type="InterPro" id="IPR013926">
    <property type="entry name" value="CGI121/TPRKB"/>
</dbReference>
<dbReference type="GO" id="GO:0000408">
    <property type="term" value="C:EKC/KEOPS complex"/>
    <property type="evidence" value="ECO:0007669"/>
    <property type="project" value="TreeGrafter"/>
</dbReference>
<dbReference type="PANTHER" id="PTHR15840:SF10">
    <property type="entry name" value="EKC_KEOPS COMPLEX SUBUNIT TPRKB"/>
    <property type="match status" value="1"/>
</dbReference>
<comment type="similarity">
    <text evidence="2 8">Belongs to the CGI121/TPRKB family.</text>
</comment>
<dbReference type="Pfam" id="PF08617">
    <property type="entry name" value="CGI-121"/>
    <property type="match status" value="1"/>
</dbReference>
<dbReference type="GO" id="GO:0005829">
    <property type="term" value="C:cytosol"/>
    <property type="evidence" value="ECO:0007669"/>
    <property type="project" value="TreeGrafter"/>
</dbReference>
<evidence type="ECO:0000313" key="9">
    <source>
        <dbReference type="EMBL" id="KIY45147.1"/>
    </source>
</evidence>
<evidence type="ECO:0000256" key="1">
    <source>
        <dbReference type="ARBA" id="ARBA00004123"/>
    </source>
</evidence>
<evidence type="ECO:0000256" key="8">
    <source>
        <dbReference type="RuleBase" id="RU004398"/>
    </source>
</evidence>
<evidence type="ECO:0000256" key="3">
    <source>
        <dbReference type="ARBA" id="ARBA00015316"/>
    </source>
</evidence>
<evidence type="ECO:0000256" key="4">
    <source>
        <dbReference type="ARBA" id="ARBA00016009"/>
    </source>
</evidence>
<dbReference type="PANTHER" id="PTHR15840">
    <property type="entry name" value="CGI-121 FAMILY MEMBER"/>
    <property type="match status" value="1"/>
</dbReference>
<dbReference type="InterPro" id="IPR036504">
    <property type="entry name" value="CGI121/TPRKB_sf"/>
</dbReference>
<proteinExistence type="inferred from homology"/>
<dbReference type="SUPFAM" id="SSF143870">
    <property type="entry name" value="PF0523-like"/>
    <property type="match status" value="1"/>
</dbReference>
<evidence type="ECO:0000313" key="10">
    <source>
        <dbReference type="Proteomes" id="UP000054144"/>
    </source>
</evidence>
<reference evidence="9 10" key="1">
    <citation type="journal article" date="2015" name="Fungal Genet. Biol.">
        <title>Evolution of novel wood decay mechanisms in Agaricales revealed by the genome sequences of Fistulina hepatica and Cylindrobasidium torrendii.</title>
        <authorList>
            <person name="Floudas D."/>
            <person name="Held B.W."/>
            <person name="Riley R."/>
            <person name="Nagy L.G."/>
            <person name="Koehler G."/>
            <person name="Ransdell A.S."/>
            <person name="Younus H."/>
            <person name="Chow J."/>
            <person name="Chiniquy J."/>
            <person name="Lipzen A."/>
            <person name="Tritt A."/>
            <person name="Sun H."/>
            <person name="Haridas S."/>
            <person name="LaButti K."/>
            <person name="Ohm R.A."/>
            <person name="Kues U."/>
            <person name="Blanchette R.A."/>
            <person name="Grigoriev I.V."/>
            <person name="Minto R.E."/>
            <person name="Hibbett D.S."/>
        </authorList>
    </citation>
    <scope>NUCLEOTIDE SEQUENCE [LARGE SCALE GENOMIC DNA]</scope>
    <source>
        <strain evidence="9 10">ATCC 64428</strain>
    </source>
</reference>
<comment type="subcellular location">
    <subcellularLocation>
        <location evidence="1">Nucleus</location>
    </subcellularLocation>
</comment>
<dbReference type="AlphaFoldDB" id="A0A0D7A278"/>
<evidence type="ECO:0000256" key="5">
    <source>
        <dbReference type="ARBA" id="ARBA00022694"/>
    </source>
</evidence>
<keyword evidence="6 8" id="KW-0539">Nucleus</keyword>
<dbReference type="GO" id="GO:0002949">
    <property type="term" value="P:tRNA threonylcarbamoyladenosine modification"/>
    <property type="evidence" value="ECO:0007669"/>
    <property type="project" value="TreeGrafter"/>
</dbReference>
<dbReference type="Gene3D" id="3.30.2380.10">
    <property type="entry name" value="CGI121/TPRKB"/>
    <property type="match status" value="1"/>
</dbReference>
<evidence type="ECO:0000256" key="2">
    <source>
        <dbReference type="ARBA" id="ARBA00005546"/>
    </source>
</evidence>
<gene>
    <name evidence="9" type="ORF">FISHEDRAFT_49779</name>
</gene>
<accession>A0A0D7A278</accession>
<keyword evidence="5" id="KW-0819">tRNA processing</keyword>
<dbReference type="EMBL" id="KN882061">
    <property type="protein sequence ID" value="KIY45147.1"/>
    <property type="molecule type" value="Genomic_DNA"/>
</dbReference>
<dbReference type="GO" id="GO:0005634">
    <property type="term" value="C:nucleus"/>
    <property type="evidence" value="ECO:0007669"/>
    <property type="project" value="UniProtKB-SubCell"/>
</dbReference>
<comment type="function">
    <text evidence="7">Component of the EKC/KEOPS complex that is required for the formation of a threonylcarbamoyl group on adenosine at position 37 (t(6)A37) in tRNAs that read codons beginning with adenine. The complex is probably involved in the transfer of the threonylcarbamoyl moiety of threonylcarbamoyl-AMP (TC-AMP) to the N6 group of A37. CGI121 acts as an allosteric effector that regulates the t(6)A activity of the complex. The EKC/KEOPS complex also promotes both telomere uncapping and telomere elongation. The complex is required for efficient recruitment of transcriptional coactivators. CGI121 is not required for tRNA modification.</text>
</comment>
<sequence>METITFPHFPDHLSVAHVALYTNVRNGASLKARIVKAATDEGADGDRERHAVNFAFIDARLITSPLHLRTAIQQAIISAADDALRTKSVHSEILWALNPTNNISEALRRYGVSDTTTALLVVRICGRSDVGANAMRMQAEAVVQGDLVPLSHLAELTDWAYHKLNNEPSVGDDHAVIDNIVVSTVAVKSVM</sequence>
<dbReference type="Proteomes" id="UP000054144">
    <property type="component" value="Unassembled WGS sequence"/>
</dbReference>
<organism evidence="9 10">
    <name type="scientific">Fistulina hepatica ATCC 64428</name>
    <dbReference type="NCBI Taxonomy" id="1128425"/>
    <lineage>
        <taxon>Eukaryota</taxon>
        <taxon>Fungi</taxon>
        <taxon>Dikarya</taxon>
        <taxon>Basidiomycota</taxon>
        <taxon>Agaricomycotina</taxon>
        <taxon>Agaricomycetes</taxon>
        <taxon>Agaricomycetidae</taxon>
        <taxon>Agaricales</taxon>
        <taxon>Fistulinaceae</taxon>
        <taxon>Fistulina</taxon>
    </lineage>
</organism>
<evidence type="ECO:0000256" key="6">
    <source>
        <dbReference type="ARBA" id="ARBA00023242"/>
    </source>
</evidence>